<evidence type="ECO:0000313" key="6">
    <source>
        <dbReference type="EMBL" id="ARW48596.1"/>
    </source>
</evidence>
<sequence>MSHAVGPYPVIGDVFFLSCVHIAHLSDPHLPLVDLPSLKEIRFKRILSLLSWQLRRRHLHKLPALQAVMQDIRHFHPDMVALTGDMTNLGLLKEFQNTRQWLLQQDLPPTLLIPGNHDALIKENSAAKQALWAEWLHNGTKAEPAAPSLLVKDHIALIGLNTAIPTLPFLASGKAGQTQLVLLADLLRRTRAMGLCRIVLLHHPPTQGIVSRRKGLDDFQAFQDVLRAEGAELVLYGHSHRAQITPIPGTDILAVSSTSASHIADEPEKSAGWNAISVHKQPDIWQITIQHRSLMPDGNLQDSQIRRVCSMHRLLPATSL</sequence>
<dbReference type="AlphaFoldDB" id="A0A1Y0Y8V2"/>
<dbReference type="Gene3D" id="3.60.21.10">
    <property type="match status" value="1"/>
</dbReference>
<dbReference type="InterPro" id="IPR050884">
    <property type="entry name" value="CNP_phosphodiesterase-III"/>
</dbReference>
<proteinExistence type="inferred from homology"/>
<dbReference type="SUPFAM" id="SSF56300">
    <property type="entry name" value="Metallo-dependent phosphatases"/>
    <property type="match status" value="1"/>
</dbReference>
<dbReference type="InterPro" id="IPR029052">
    <property type="entry name" value="Metallo-depent_PP-like"/>
</dbReference>
<protein>
    <recommendedName>
        <fullName evidence="5">Calcineurin-like phosphoesterase domain-containing protein</fullName>
    </recommendedName>
</protein>
<dbReference type="EMBL" id="CP021509">
    <property type="protein sequence ID" value="ARW48596.1"/>
    <property type="molecule type" value="Genomic_DNA"/>
</dbReference>
<dbReference type="Pfam" id="PF00149">
    <property type="entry name" value="Metallophos"/>
    <property type="match status" value="1"/>
</dbReference>
<dbReference type="OrthoDB" id="9794568at2"/>
<evidence type="ECO:0000256" key="4">
    <source>
        <dbReference type="ARBA" id="ARBA00025742"/>
    </source>
</evidence>
<dbReference type="InterPro" id="IPR004843">
    <property type="entry name" value="Calcineurin-like_PHP"/>
</dbReference>
<evidence type="ECO:0000256" key="3">
    <source>
        <dbReference type="ARBA" id="ARBA00023004"/>
    </source>
</evidence>
<evidence type="ECO:0000256" key="1">
    <source>
        <dbReference type="ARBA" id="ARBA00022723"/>
    </source>
</evidence>
<dbReference type="Proteomes" id="UP000196205">
    <property type="component" value="Chromosome"/>
</dbReference>
<evidence type="ECO:0000313" key="7">
    <source>
        <dbReference type="Proteomes" id="UP000196205"/>
    </source>
</evidence>
<dbReference type="PANTHER" id="PTHR42988">
    <property type="entry name" value="PHOSPHOHYDROLASE"/>
    <property type="match status" value="1"/>
</dbReference>
<name>A0A1Y0Y8V2_ACEPA</name>
<keyword evidence="3" id="KW-0408">Iron</keyword>
<organism evidence="6 7">
    <name type="scientific">Acetobacter pasteurianus subsp. pasteurianus</name>
    <dbReference type="NCBI Taxonomy" id="481145"/>
    <lineage>
        <taxon>Bacteria</taxon>
        <taxon>Pseudomonadati</taxon>
        <taxon>Pseudomonadota</taxon>
        <taxon>Alphaproteobacteria</taxon>
        <taxon>Acetobacterales</taxon>
        <taxon>Acetobacteraceae</taxon>
        <taxon>Acetobacter</taxon>
    </lineage>
</organism>
<dbReference type="GO" id="GO:0016787">
    <property type="term" value="F:hydrolase activity"/>
    <property type="evidence" value="ECO:0007669"/>
    <property type="project" value="UniProtKB-KW"/>
</dbReference>
<gene>
    <name evidence="6" type="ORF">S1001342_02290</name>
</gene>
<keyword evidence="1" id="KW-0479">Metal-binding</keyword>
<evidence type="ECO:0000259" key="5">
    <source>
        <dbReference type="Pfam" id="PF00149"/>
    </source>
</evidence>
<keyword evidence="2" id="KW-0378">Hydrolase</keyword>
<evidence type="ECO:0000256" key="2">
    <source>
        <dbReference type="ARBA" id="ARBA00022801"/>
    </source>
</evidence>
<reference evidence="6 7" key="1">
    <citation type="submission" date="2017-05" db="EMBL/GenBank/DDBJ databases">
        <title>Genome sequence of Acetobacter pasteurianus subsp. pasteurianus strain SRCM101342.</title>
        <authorList>
            <person name="Cho S.H."/>
        </authorList>
    </citation>
    <scope>NUCLEOTIDE SEQUENCE [LARGE SCALE GENOMIC DNA]</scope>
    <source>
        <strain evidence="6 7">SRCM101342</strain>
    </source>
</reference>
<comment type="similarity">
    <text evidence="4">Belongs to the cyclic nucleotide phosphodiesterase class-III family.</text>
</comment>
<dbReference type="GO" id="GO:0046872">
    <property type="term" value="F:metal ion binding"/>
    <property type="evidence" value="ECO:0007669"/>
    <property type="project" value="UniProtKB-KW"/>
</dbReference>
<dbReference type="PANTHER" id="PTHR42988:SF2">
    <property type="entry name" value="CYCLIC NUCLEOTIDE PHOSPHODIESTERASE CBUA0032-RELATED"/>
    <property type="match status" value="1"/>
</dbReference>
<feature type="domain" description="Calcineurin-like phosphoesterase" evidence="5">
    <location>
        <begin position="21"/>
        <end position="241"/>
    </location>
</feature>
<accession>A0A1Y0Y8V2</accession>